<dbReference type="SUPFAM" id="SSF51338">
    <property type="entry name" value="Composite domain of metallo-dependent hydrolases"/>
    <property type="match status" value="1"/>
</dbReference>
<evidence type="ECO:0000313" key="5">
    <source>
        <dbReference type="Proteomes" id="UP001174909"/>
    </source>
</evidence>
<evidence type="ECO:0000256" key="1">
    <source>
        <dbReference type="ARBA" id="ARBA00022801"/>
    </source>
</evidence>
<name>A0AA35QTS7_GEOBA</name>
<dbReference type="Proteomes" id="UP001174909">
    <property type="component" value="Unassembled WGS sequence"/>
</dbReference>
<dbReference type="GO" id="GO:0008448">
    <property type="term" value="F:N-acetylglucosamine-6-phosphate deacetylase activity"/>
    <property type="evidence" value="ECO:0007669"/>
    <property type="project" value="TreeGrafter"/>
</dbReference>
<dbReference type="PANTHER" id="PTHR11113">
    <property type="entry name" value="N-ACETYLGLUCOSAMINE-6-PHOSPHATE DEACETYLASE"/>
    <property type="match status" value="1"/>
</dbReference>
<dbReference type="AlphaFoldDB" id="A0AA35QTS7"/>
<dbReference type="EMBL" id="CASHTH010000127">
    <property type="protein sequence ID" value="CAI7991785.1"/>
    <property type="molecule type" value="Genomic_DNA"/>
</dbReference>
<evidence type="ECO:0000313" key="4">
    <source>
        <dbReference type="EMBL" id="CAI7991785.1"/>
    </source>
</evidence>
<organism evidence="4 5">
    <name type="scientific">Geodia barretti</name>
    <name type="common">Barrett's horny sponge</name>
    <dbReference type="NCBI Taxonomy" id="519541"/>
    <lineage>
        <taxon>Eukaryota</taxon>
        <taxon>Metazoa</taxon>
        <taxon>Porifera</taxon>
        <taxon>Demospongiae</taxon>
        <taxon>Heteroscleromorpha</taxon>
        <taxon>Tetractinellida</taxon>
        <taxon>Astrophorina</taxon>
        <taxon>Geodiidae</taxon>
        <taxon>Geodia</taxon>
    </lineage>
</organism>
<dbReference type="SUPFAM" id="SSF51556">
    <property type="entry name" value="Metallo-dependent hydrolases"/>
    <property type="match status" value="1"/>
</dbReference>
<feature type="compositionally biased region" description="Low complexity" evidence="2">
    <location>
        <begin position="145"/>
        <end position="158"/>
    </location>
</feature>
<accession>A0AA35QTS7</accession>
<feature type="compositionally biased region" description="Polar residues" evidence="2">
    <location>
        <begin position="103"/>
        <end position="114"/>
    </location>
</feature>
<comment type="caution">
    <text evidence="4">The sequence shown here is derived from an EMBL/GenBank/DDBJ whole genome shotgun (WGS) entry which is preliminary data.</text>
</comment>
<dbReference type="Gene3D" id="3.20.20.140">
    <property type="entry name" value="Metal-dependent hydrolases"/>
    <property type="match status" value="2"/>
</dbReference>
<keyword evidence="5" id="KW-1185">Reference proteome</keyword>
<feature type="region of interest" description="Disordered" evidence="2">
    <location>
        <begin position="95"/>
        <end position="211"/>
    </location>
</feature>
<dbReference type="InterPro" id="IPR006680">
    <property type="entry name" value="Amidohydro-rel"/>
</dbReference>
<keyword evidence="1" id="KW-0378">Hydrolase</keyword>
<proteinExistence type="predicted"/>
<feature type="compositionally biased region" description="Basic residues" evidence="2">
    <location>
        <begin position="159"/>
        <end position="179"/>
    </location>
</feature>
<evidence type="ECO:0000256" key="2">
    <source>
        <dbReference type="SAM" id="MobiDB-lite"/>
    </source>
</evidence>
<gene>
    <name evidence="4" type="ORF">GBAR_LOCUS826</name>
</gene>
<protein>
    <submittedName>
        <fullName evidence="4">N-acetylgalactosamine-6-phosphate deacetylase</fullName>
    </submittedName>
</protein>
<evidence type="ECO:0000259" key="3">
    <source>
        <dbReference type="Pfam" id="PF01979"/>
    </source>
</evidence>
<dbReference type="GO" id="GO:0006046">
    <property type="term" value="P:N-acetylglucosamine catabolic process"/>
    <property type="evidence" value="ECO:0007669"/>
    <property type="project" value="TreeGrafter"/>
</dbReference>
<sequence>MLLADGTIRDIVADDAVPATARTTRLAGGTLAAGFIDLQVNGGGGVMFNDAPTAATIAAIGRAHRAFGTTGFLATFISGARADMARAVAAVREAMDSGEPGVSASTSKGRTSTPRAAGRMTRGRSGRQPRATSTCSPRWRGPHPGDTGTGVRDTGGYRRACRTRRHRRRRSQRGQRRHDGHGDGARAHRRHPPVQCHGPARPPGAGRGRRSLTRDRLACGIIADGVHVHWDVLRLAWRAKPRGTLFLVTDAMAPVGAPDAGVIRIGNETVRTVGGCLRLADGRLAGSLLNMGQAVRNCVMHAGIPLADALAMAAAYPADFLGLGESRGRLAPGLRADLVWLDDDLRVRATWIGGARSDTPEAR</sequence>
<feature type="domain" description="Amidohydrolase-related" evidence="3">
    <location>
        <begin position="219"/>
        <end position="354"/>
    </location>
</feature>
<dbReference type="Pfam" id="PF01979">
    <property type="entry name" value="Amidohydro_1"/>
    <property type="match status" value="1"/>
</dbReference>
<dbReference type="InterPro" id="IPR011059">
    <property type="entry name" value="Metal-dep_hydrolase_composite"/>
</dbReference>
<dbReference type="InterPro" id="IPR032466">
    <property type="entry name" value="Metal_Hydrolase"/>
</dbReference>
<dbReference type="PANTHER" id="PTHR11113:SF14">
    <property type="entry name" value="N-ACETYLGLUCOSAMINE-6-PHOSPHATE DEACETYLASE"/>
    <property type="match status" value="1"/>
</dbReference>
<reference evidence="4" key="1">
    <citation type="submission" date="2023-03" db="EMBL/GenBank/DDBJ databases">
        <authorList>
            <person name="Steffen K."/>
            <person name="Cardenas P."/>
        </authorList>
    </citation>
    <scope>NUCLEOTIDE SEQUENCE</scope>
</reference>